<dbReference type="PANTHER" id="PTHR37577">
    <property type="entry name" value="INTEGRAL MEMBRANE PROTEIN"/>
    <property type="match status" value="1"/>
</dbReference>
<protein>
    <submittedName>
        <fullName evidence="2">Uncharacterized protein</fullName>
    </submittedName>
</protein>
<sequence length="355" mass="39394">MGNTCSAPGKSGFECNYSIKGFPAETLQDFTTNSTSSNTTAAFELEELGDIEADPDIAGIGVFVAVMLAFWVSTVVAFAVHMYEWREIRSTKKGGKAYVIPPRSWRNRIHYILDKNLVAWSDQQIALGLATSIATLCVCWCSISTYHFNLAKQWLVLCTITHVNAILVHCDYFNPKNWVANLIRGLLYITHIILCCVVFFDKQENVLSKGWAPTIGNQTPLQMLPAACFFTNATRPESLKEVTGWGASGASSGVIFIISLILVVIGLGILGYDYWQSKRKGWRSWGIRSALLAVNIGSGFYASFITGSTRTWMRWYLEDDSENKLSYGQFVPIFLAFFVFVAFGESICGKSGPHS</sequence>
<dbReference type="InterPro" id="IPR053018">
    <property type="entry name" value="Elsinochrome_Biosynth-Asso"/>
</dbReference>
<evidence type="ECO:0000313" key="2">
    <source>
        <dbReference type="EMBL" id="KAK4190654.1"/>
    </source>
</evidence>
<evidence type="ECO:0000256" key="1">
    <source>
        <dbReference type="SAM" id="Phobius"/>
    </source>
</evidence>
<feature type="transmembrane region" description="Helical" evidence="1">
    <location>
        <begin position="254"/>
        <end position="275"/>
    </location>
</feature>
<accession>A0AAN6WYJ8</accession>
<keyword evidence="1" id="KW-0472">Membrane</keyword>
<keyword evidence="3" id="KW-1185">Reference proteome</keyword>
<proteinExistence type="predicted"/>
<dbReference type="PANTHER" id="PTHR37577:SF1">
    <property type="entry name" value="INTEGRAL MEMBRANE PROTEIN"/>
    <property type="match status" value="1"/>
</dbReference>
<feature type="transmembrane region" description="Helical" evidence="1">
    <location>
        <begin position="182"/>
        <end position="200"/>
    </location>
</feature>
<name>A0AAN6WYJ8_9PEZI</name>
<organism evidence="2 3">
    <name type="scientific">Podospora australis</name>
    <dbReference type="NCBI Taxonomy" id="1536484"/>
    <lineage>
        <taxon>Eukaryota</taxon>
        <taxon>Fungi</taxon>
        <taxon>Dikarya</taxon>
        <taxon>Ascomycota</taxon>
        <taxon>Pezizomycotina</taxon>
        <taxon>Sordariomycetes</taxon>
        <taxon>Sordariomycetidae</taxon>
        <taxon>Sordariales</taxon>
        <taxon>Podosporaceae</taxon>
        <taxon>Podospora</taxon>
    </lineage>
</organism>
<keyword evidence="1" id="KW-0812">Transmembrane</keyword>
<comment type="caution">
    <text evidence="2">The sequence shown here is derived from an EMBL/GenBank/DDBJ whole genome shotgun (WGS) entry which is preliminary data.</text>
</comment>
<gene>
    <name evidence="2" type="ORF">QBC35DRAFT_62506</name>
</gene>
<reference evidence="2" key="2">
    <citation type="submission" date="2023-05" db="EMBL/GenBank/DDBJ databases">
        <authorList>
            <consortium name="Lawrence Berkeley National Laboratory"/>
            <person name="Steindorff A."/>
            <person name="Hensen N."/>
            <person name="Bonometti L."/>
            <person name="Westerberg I."/>
            <person name="Brannstrom I.O."/>
            <person name="Guillou S."/>
            <person name="Cros-Aarteil S."/>
            <person name="Calhoun S."/>
            <person name="Haridas S."/>
            <person name="Kuo A."/>
            <person name="Mondo S."/>
            <person name="Pangilinan J."/>
            <person name="Riley R."/>
            <person name="Labutti K."/>
            <person name="Andreopoulos B."/>
            <person name="Lipzen A."/>
            <person name="Chen C."/>
            <person name="Yanf M."/>
            <person name="Daum C."/>
            <person name="Ng V."/>
            <person name="Clum A."/>
            <person name="Ohm R."/>
            <person name="Martin F."/>
            <person name="Silar P."/>
            <person name="Natvig D."/>
            <person name="Lalanne C."/>
            <person name="Gautier V."/>
            <person name="Ament-Velasquez S.L."/>
            <person name="Kruys A."/>
            <person name="Hutchinson M.I."/>
            <person name="Powell A.J."/>
            <person name="Barry K."/>
            <person name="Miller A.N."/>
            <person name="Grigoriev I.V."/>
            <person name="Debuchy R."/>
            <person name="Gladieux P."/>
            <person name="Thoren M.H."/>
            <person name="Johannesson H."/>
        </authorList>
    </citation>
    <scope>NUCLEOTIDE SEQUENCE</scope>
    <source>
        <strain evidence="2">PSN309</strain>
    </source>
</reference>
<evidence type="ECO:0000313" key="3">
    <source>
        <dbReference type="Proteomes" id="UP001302126"/>
    </source>
</evidence>
<dbReference type="AlphaFoldDB" id="A0AAN6WYJ8"/>
<keyword evidence="1" id="KW-1133">Transmembrane helix</keyword>
<dbReference type="Proteomes" id="UP001302126">
    <property type="component" value="Unassembled WGS sequence"/>
</dbReference>
<feature type="transmembrane region" description="Helical" evidence="1">
    <location>
        <begin position="327"/>
        <end position="348"/>
    </location>
</feature>
<feature type="transmembrane region" description="Helical" evidence="1">
    <location>
        <begin position="287"/>
        <end position="307"/>
    </location>
</feature>
<feature type="transmembrane region" description="Helical" evidence="1">
    <location>
        <begin position="57"/>
        <end position="83"/>
    </location>
</feature>
<reference evidence="2" key="1">
    <citation type="journal article" date="2023" name="Mol. Phylogenet. Evol.">
        <title>Genome-scale phylogeny and comparative genomics of the fungal order Sordariales.</title>
        <authorList>
            <person name="Hensen N."/>
            <person name="Bonometti L."/>
            <person name="Westerberg I."/>
            <person name="Brannstrom I.O."/>
            <person name="Guillou S."/>
            <person name="Cros-Aarteil S."/>
            <person name="Calhoun S."/>
            <person name="Haridas S."/>
            <person name="Kuo A."/>
            <person name="Mondo S."/>
            <person name="Pangilinan J."/>
            <person name="Riley R."/>
            <person name="LaButti K."/>
            <person name="Andreopoulos B."/>
            <person name="Lipzen A."/>
            <person name="Chen C."/>
            <person name="Yan M."/>
            <person name="Daum C."/>
            <person name="Ng V."/>
            <person name="Clum A."/>
            <person name="Steindorff A."/>
            <person name="Ohm R.A."/>
            <person name="Martin F."/>
            <person name="Silar P."/>
            <person name="Natvig D.O."/>
            <person name="Lalanne C."/>
            <person name="Gautier V."/>
            <person name="Ament-Velasquez S.L."/>
            <person name="Kruys A."/>
            <person name="Hutchinson M.I."/>
            <person name="Powell A.J."/>
            <person name="Barry K."/>
            <person name="Miller A.N."/>
            <person name="Grigoriev I.V."/>
            <person name="Debuchy R."/>
            <person name="Gladieux P."/>
            <person name="Hiltunen Thoren M."/>
            <person name="Johannesson H."/>
        </authorList>
    </citation>
    <scope>NUCLEOTIDE SEQUENCE</scope>
    <source>
        <strain evidence="2">PSN309</strain>
    </source>
</reference>
<dbReference type="EMBL" id="MU864364">
    <property type="protein sequence ID" value="KAK4190654.1"/>
    <property type="molecule type" value="Genomic_DNA"/>
</dbReference>